<keyword evidence="2" id="KW-1185">Reference proteome</keyword>
<name>A0ACD1AD11_9FIRM</name>
<evidence type="ECO:0000313" key="1">
    <source>
        <dbReference type="EMBL" id="QOX64123.1"/>
    </source>
</evidence>
<dbReference type="Proteomes" id="UP000594014">
    <property type="component" value="Chromosome"/>
</dbReference>
<evidence type="ECO:0000313" key="2">
    <source>
        <dbReference type="Proteomes" id="UP000594014"/>
    </source>
</evidence>
<gene>
    <name evidence="1" type="ORF">FRZ06_12640</name>
</gene>
<organism evidence="1 2">
    <name type="scientific">Anoxybacterium hadale</name>
    <dbReference type="NCBI Taxonomy" id="3408580"/>
    <lineage>
        <taxon>Bacteria</taxon>
        <taxon>Bacillati</taxon>
        <taxon>Bacillota</taxon>
        <taxon>Clostridia</taxon>
        <taxon>Peptostreptococcales</taxon>
        <taxon>Anaerovoracaceae</taxon>
        <taxon>Anoxybacterium</taxon>
    </lineage>
</organism>
<protein>
    <submittedName>
        <fullName evidence="1">Uncharacterized protein</fullName>
    </submittedName>
</protein>
<proteinExistence type="predicted"/>
<sequence>MKNHSRRFFSILLATGLFFSMGGMAAAASLEAAIPSGESTSLAEAIPLGDAASLEEAIPLEEASLSEAAAPAGEVSVAMSYHNNEVTVKGSDGIQITSGTFTVKEFSITSGQDPNGKNYVGKVHTLSNGKFSFEVGRSGSGTVASWFNTRLSGYNDNSVNGDRTTFDHSAGDLNFAFIGDLRLAITAPGYSQGITVTFPDAAFAQGKSGVSNNWWFGQKKGQHTRDSDGPERVLVFGTDTSGRTVYASFLRGGNDVSTISLEALYVPGTAKDRAVPIPDVRAAFRGLPVNGSLTNLQGFTGNYDSISCHVQGYTQYDNAEGNRYALLTHSVSSASYAHIVAGKKNGSDQYGFKTYLSNWNHPGGIQSIGDYLLVPTEQDTQAHISLYDLRSLPVQELRRVEPFDLAVNHKAGALGITTYEAAGIEYYLMIVAHLDESNSVYHVYRAPASGGLENASFTEVGSFGFAKDFQGFGLVTEEGTNAVYLIGLWSQNSGASYADYAYLYQINTQNWTIGQELDQIHMISNGGGIGTFGVHFRYGAGVFVTQNQELILSATERNRGSSLAVNDWIN</sequence>
<reference evidence="1" key="1">
    <citation type="submission" date="2019-08" db="EMBL/GenBank/DDBJ databases">
        <title>Genome sequence of Clostridiales bacterium MT110.</title>
        <authorList>
            <person name="Cao J."/>
        </authorList>
    </citation>
    <scope>NUCLEOTIDE SEQUENCE</scope>
    <source>
        <strain evidence="1">MT110</strain>
    </source>
</reference>
<dbReference type="EMBL" id="CP042469">
    <property type="protein sequence ID" value="QOX64123.1"/>
    <property type="molecule type" value="Genomic_DNA"/>
</dbReference>
<accession>A0ACD1AD11</accession>